<dbReference type="PANTHER" id="PTHR43800:SF1">
    <property type="entry name" value="PEPTIDYL-LYSINE N-ACETYLTRANSFERASE YJAB"/>
    <property type="match status" value="1"/>
</dbReference>
<sequence length="188" mass="20476">MIRAAREADIATLQSIERDAGAVFAPFGMAAIAEDEPPFAATLLGYVEAGRAWVHVDGGAPVAYVLVDIVDGCAHLEQLSVRASHARRRIGAGLVEHVDAWAARRGAGALTLTTFTEVPWNGPYYVRCGFRYLRETEITPGLRAIRRAEAAHGLDRRPRACMRRQLRAAQRSDAGTVRRSAGDPNSER</sequence>
<dbReference type="Gene3D" id="3.40.630.30">
    <property type="match status" value="1"/>
</dbReference>
<feature type="domain" description="N-acetyltransferase" evidence="4">
    <location>
        <begin position="1"/>
        <end position="149"/>
    </location>
</feature>
<evidence type="ECO:0000256" key="3">
    <source>
        <dbReference type="SAM" id="MobiDB-lite"/>
    </source>
</evidence>
<dbReference type="Pfam" id="PF00583">
    <property type="entry name" value="Acetyltransf_1"/>
    <property type="match status" value="1"/>
</dbReference>
<dbReference type="EMBL" id="JAAVJC010000339">
    <property type="protein sequence ID" value="NJQ17550.1"/>
    <property type="molecule type" value="Genomic_DNA"/>
</dbReference>
<evidence type="ECO:0000256" key="2">
    <source>
        <dbReference type="ARBA" id="ARBA00023315"/>
    </source>
</evidence>
<dbReference type="RefSeq" id="WP_168090206.1">
    <property type="nucleotide sequence ID" value="NZ_BHZH01000353.1"/>
</dbReference>
<name>A0ABX1CEP5_9ACTN</name>
<dbReference type="SUPFAM" id="SSF55729">
    <property type="entry name" value="Acyl-CoA N-acyltransferases (Nat)"/>
    <property type="match status" value="1"/>
</dbReference>
<gene>
    <name evidence="5" type="ORF">HCN52_22100</name>
</gene>
<dbReference type="PROSITE" id="PS51186">
    <property type="entry name" value="GNAT"/>
    <property type="match status" value="1"/>
</dbReference>
<reference evidence="5 6" key="1">
    <citation type="submission" date="2020-03" db="EMBL/GenBank/DDBJ databases">
        <title>Draft genome of Streptomyces sp. ventii, isolated from the Axial Seamount in the Pacific Ocean, and resequencing of the two type strains Streptomyces lonarensis strain NCL 716 and Streptomyces bohaiensis strain 11A07.</title>
        <authorList>
            <person name="Loughran R.M."/>
            <person name="Pfannmuller K.M."/>
            <person name="Wasson B.J."/>
            <person name="Deadmond M.C."/>
            <person name="Paddock B.E."/>
            <person name="Koyack M.J."/>
            <person name="Gallegos D.A."/>
            <person name="Mitchell E.A."/>
            <person name="Ushijima B."/>
            <person name="Saw J.H."/>
            <person name="Mcphail K.L."/>
            <person name="Videau P."/>
        </authorList>
    </citation>
    <scope>NUCLEOTIDE SEQUENCE [LARGE SCALE GENOMIC DNA]</scope>
    <source>
        <strain evidence="5 6">11A07</strain>
    </source>
</reference>
<dbReference type="PANTHER" id="PTHR43800">
    <property type="entry name" value="PEPTIDYL-LYSINE N-ACETYLTRANSFERASE YJAB"/>
    <property type="match status" value="1"/>
</dbReference>
<comment type="caution">
    <text evidence="5">The sequence shown here is derived from an EMBL/GenBank/DDBJ whole genome shotgun (WGS) entry which is preliminary data.</text>
</comment>
<evidence type="ECO:0000313" key="6">
    <source>
        <dbReference type="Proteomes" id="UP000727056"/>
    </source>
</evidence>
<proteinExistence type="predicted"/>
<organism evidence="5 6">
    <name type="scientific">Streptomyces bohaiensis</name>
    <dbReference type="NCBI Taxonomy" id="1431344"/>
    <lineage>
        <taxon>Bacteria</taxon>
        <taxon>Bacillati</taxon>
        <taxon>Actinomycetota</taxon>
        <taxon>Actinomycetes</taxon>
        <taxon>Kitasatosporales</taxon>
        <taxon>Streptomycetaceae</taxon>
        <taxon>Streptomyces</taxon>
    </lineage>
</organism>
<keyword evidence="2" id="KW-0012">Acyltransferase</keyword>
<dbReference type="InterPro" id="IPR000182">
    <property type="entry name" value="GNAT_dom"/>
</dbReference>
<feature type="region of interest" description="Disordered" evidence="3">
    <location>
        <begin position="166"/>
        <end position="188"/>
    </location>
</feature>
<accession>A0ABX1CEP5</accession>
<keyword evidence="6" id="KW-1185">Reference proteome</keyword>
<dbReference type="Proteomes" id="UP000727056">
    <property type="component" value="Unassembled WGS sequence"/>
</dbReference>
<evidence type="ECO:0000256" key="1">
    <source>
        <dbReference type="ARBA" id="ARBA00022679"/>
    </source>
</evidence>
<evidence type="ECO:0000313" key="5">
    <source>
        <dbReference type="EMBL" id="NJQ17550.1"/>
    </source>
</evidence>
<evidence type="ECO:0000259" key="4">
    <source>
        <dbReference type="PROSITE" id="PS51186"/>
    </source>
</evidence>
<keyword evidence="1" id="KW-0808">Transferase</keyword>
<protein>
    <submittedName>
        <fullName evidence="5">GNAT family N-acetyltransferase</fullName>
    </submittedName>
</protein>
<dbReference type="InterPro" id="IPR016181">
    <property type="entry name" value="Acyl_CoA_acyltransferase"/>
</dbReference>